<evidence type="ECO:0000256" key="1">
    <source>
        <dbReference type="ARBA" id="ARBA00022603"/>
    </source>
</evidence>
<comment type="function">
    <text evidence="5">O-methyltransferase that catalyzes the 2 O-methylation steps in the ubiquinone biosynthetic pathway.</text>
</comment>
<evidence type="ECO:0000256" key="5">
    <source>
        <dbReference type="HAMAP-Rule" id="MF_00472"/>
    </source>
</evidence>
<dbReference type="eggNOG" id="COG2227">
    <property type="taxonomic scope" value="Bacteria"/>
</dbReference>
<dbReference type="PANTHER" id="PTHR43464:SF19">
    <property type="entry name" value="UBIQUINONE BIOSYNTHESIS O-METHYLTRANSFERASE, MITOCHONDRIAL"/>
    <property type="match status" value="1"/>
</dbReference>
<dbReference type="RefSeq" id="WP_009147435.1">
    <property type="nucleotide sequence ID" value="NZ_CP121471.1"/>
</dbReference>
<dbReference type="GO" id="GO:0061542">
    <property type="term" value="F:3-demethylubiquinol 3-O-methyltransferase activity"/>
    <property type="evidence" value="ECO:0007669"/>
    <property type="project" value="UniProtKB-UniRule"/>
</dbReference>
<dbReference type="Pfam" id="PF13489">
    <property type="entry name" value="Methyltransf_23"/>
    <property type="match status" value="1"/>
</dbReference>
<evidence type="ECO:0000256" key="4">
    <source>
        <dbReference type="ARBA" id="ARBA00022691"/>
    </source>
</evidence>
<dbReference type="PANTHER" id="PTHR43464">
    <property type="entry name" value="METHYLTRANSFERASE"/>
    <property type="match status" value="1"/>
</dbReference>
<organism evidence="6 7">
    <name type="scientific">Thiorhodovibrio frisius</name>
    <dbReference type="NCBI Taxonomy" id="631362"/>
    <lineage>
        <taxon>Bacteria</taxon>
        <taxon>Pseudomonadati</taxon>
        <taxon>Pseudomonadota</taxon>
        <taxon>Gammaproteobacteria</taxon>
        <taxon>Chromatiales</taxon>
        <taxon>Chromatiaceae</taxon>
        <taxon>Thiorhodovibrio</taxon>
    </lineage>
</organism>
<keyword evidence="1 5" id="KW-0489">Methyltransferase</keyword>
<dbReference type="UniPathway" id="UPA00232"/>
<dbReference type="GO" id="GO:0032259">
    <property type="term" value="P:methylation"/>
    <property type="evidence" value="ECO:0007669"/>
    <property type="project" value="UniProtKB-KW"/>
</dbReference>
<feature type="binding site" evidence="5">
    <location>
        <position position="59"/>
    </location>
    <ligand>
        <name>S-adenosyl-L-methionine</name>
        <dbReference type="ChEBI" id="CHEBI:59789"/>
    </ligand>
</feature>
<keyword evidence="7" id="KW-1185">Reference proteome</keyword>
<comment type="similarity">
    <text evidence="5">Belongs to the methyltransferase superfamily. UbiG/COQ3 family.</text>
</comment>
<comment type="catalytic activity">
    <reaction evidence="5">
        <text>a 3-(all-trans-polyprenyl)benzene-1,2-diol + S-adenosyl-L-methionine = a 2-methoxy-6-(all-trans-polyprenyl)phenol + S-adenosyl-L-homocysteine + H(+)</text>
        <dbReference type="Rhea" id="RHEA:31411"/>
        <dbReference type="Rhea" id="RHEA-COMP:9550"/>
        <dbReference type="Rhea" id="RHEA-COMP:9551"/>
        <dbReference type="ChEBI" id="CHEBI:15378"/>
        <dbReference type="ChEBI" id="CHEBI:57856"/>
        <dbReference type="ChEBI" id="CHEBI:59789"/>
        <dbReference type="ChEBI" id="CHEBI:62729"/>
        <dbReference type="ChEBI" id="CHEBI:62731"/>
        <dbReference type="EC" id="2.1.1.222"/>
    </reaction>
</comment>
<dbReference type="HAMAP" id="MF_00472">
    <property type="entry name" value="UbiG"/>
    <property type="match status" value="1"/>
</dbReference>
<proteinExistence type="inferred from homology"/>
<dbReference type="CDD" id="cd02440">
    <property type="entry name" value="AdoMet_MTases"/>
    <property type="match status" value="1"/>
</dbReference>
<keyword evidence="3 5" id="KW-0831">Ubiquinone biosynthesis</keyword>
<keyword evidence="6" id="KW-0830">Ubiquinone</keyword>
<dbReference type="SUPFAM" id="SSF53335">
    <property type="entry name" value="S-adenosyl-L-methionine-dependent methyltransferases"/>
    <property type="match status" value="1"/>
</dbReference>
<name>H8YY25_9GAMM</name>
<evidence type="ECO:0000256" key="3">
    <source>
        <dbReference type="ARBA" id="ARBA00022688"/>
    </source>
</evidence>
<dbReference type="FunFam" id="3.40.50.150:FF:000028">
    <property type="entry name" value="Ubiquinone biosynthesis O-methyltransferase"/>
    <property type="match status" value="1"/>
</dbReference>
<dbReference type="InterPro" id="IPR029063">
    <property type="entry name" value="SAM-dependent_MTases_sf"/>
</dbReference>
<comment type="pathway">
    <text evidence="5">Cofactor biosynthesis; ubiquinone biosynthesis.</text>
</comment>
<reference evidence="7" key="1">
    <citation type="submission" date="2011-06" db="EMBL/GenBank/DDBJ databases">
        <authorList>
            <consortium name="US DOE Joint Genome Institute (JGI-PGF)"/>
            <person name="Lucas S."/>
            <person name="Han J."/>
            <person name="Lapidus A."/>
            <person name="Cheng J.-F."/>
            <person name="Goodwin L."/>
            <person name="Pitluck S."/>
            <person name="Peters L."/>
            <person name="Land M.L."/>
            <person name="Hauser L."/>
            <person name="Vogl K."/>
            <person name="Liu Z."/>
            <person name="Overmann J."/>
            <person name="Frigaard N.-U."/>
            <person name="Bryant D.A."/>
            <person name="Woyke T.J."/>
        </authorList>
    </citation>
    <scope>NUCLEOTIDE SEQUENCE [LARGE SCALE GENOMIC DNA]</scope>
    <source>
        <strain evidence="7">970</strain>
    </source>
</reference>
<evidence type="ECO:0000313" key="6">
    <source>
        <dbReference type="EMBL" id="EIC23351.1"/>
    </source>
</evidence>
<comment type="catalytic activity">
    <reaction evidence="5">
        <text>a 3-demethylubiquinol + S-adenosyl-L-methionine = a ubiquinol + S-adenosyl-L-homocysteine + H(+)</text>
        <dbReference type="Rhea" id="RHEA:44380"/>
        <dbReference type="Rhea" id="RHEA-COMP:9566"/>
        <dbReference type="Rhea" id="RHEA-COMP:10914"/>
        <dbReference type="ChEBI" id="CHEBI:15378"/>
        <dbReference type="ChEBI" id="CHEBI:17976"/>
        <dbReference type="ChEBI" id="CHEBI:57856"/>
        <dbReference type="ChEBI" id="CHEBI:59789"/>
        <dbReference type="ChEBI" id="CHEBI:84422"/>
        <dbReference type="EC" id="2.1.1.64"/>
    </reaction>
</comment>
<dbReference type="EC" id="2.1.1.64" evidence="5"/>
<dbReference type="Gene3D" id="3.40.50.150">
    <property type="entry name" value="Vaccinia Virus protein VP39"/>
    <property type="match status" value="1"/>
</dbReference>
<sequence length="237" mass="26376">MTQASANVDHAEISKFEQLAARWWDPDSEFKTLHDINPLRLAFIERKVELQGKQVLDVGCGGGILSEAMAARGAKVTGIDMGEMPLRIAELHTLETGVQVDYRQTSAEALAEETPASFDVITCMELLEHVPEPASVVRACARLVRPGGYLFFSTLNRNPKSYLFAVLGAEYLLNMLPKGTHDYTRFLRPSELARFARAADLQIDEISGMTYNPLTQVYHLDSKDISVNYLLSCQRPA</sequence>
<keyword evidence="4 5" id="KW-0949">S-adenosyl-L-methionine</keyword>
<dbReference type="Proteomes" id="UP000002964">
    <property type="component" value="Unassembled WGS sequence"/>
</dbReference>
<dbReference type="GO" id="GO:0102208">
    <property type="term" value="F:2-polyprenyl-6-hydroxyphenol methylase activity"/>
    <property type="evidence" value="ECO:0007669"/>
    <property type="project" value="UniProtKB-EC"/>
</dbReference>
<accession>H8YY25</accession>
<protein>
    <recommendedName>
        <fullName evidence="5">Ubiquinone biosynthesis O-methyltransferase</fullName>
    </recommendedName>
    <alternativeName>
        <fullName evidence="5">2-polyprenyl-6-hydroxyphenol methylase</fullName>
        <ecNumber evidence="5">2.1.1.222</ecNumber>
    </alternativeName>
    <alternativeName>
        <fullName evidence="5">3-demethylubiquinone 3-O-methyltransferase</fullName>
        <ecNumber evidence="5">2.1.1.64</ecNumber>
    </alternativeName>
</protein>
<dbReference type="OrthoDB" id="9801538at2"/>
<evidence type="ECO:0000313" key="7">
    <source>
        <dbReference type="Proteomes" id="UP000002964"/>
    </source>
</evidence>
<dbReference type="STRING" id="631362.Thi970DRAFT_01011"/>
<dbReference type="NCBIfam" id="TIGR01983">
    <property type="entry name" value="UbiG"/>
    <property type="match status" value="1"/>
</dbReference>
<feature type="binding site" evidence="5">
    <location>
        <position position="40"/>
    </location>
    <ligand>
        <name>S-adenosyl-L-methionine</name>
        <dbReference type="ChEBI" id="CHEBI:59789"/>
    </ligand>
</feature>
<dbReference type="GO" id="GO:0010420">
    <property type="term" value="F:polyprenyldihydroxybenzoate methyltransferase activity"/>
    <property type="evidence" value="ECO:0007669"/>
    <property type="project" value="InterPro"/>
</dbReference>
<reference evidence="6 7" key="2">
    <citation type="submission" date="2011-11" db="EMBL/GenBank/DDBJ databases">
        <authorList>
            <consortium name="US DOE Joint Genome Institute"/>
            <person name="Lucas S."/>
            <person name="Han J."/>
            <person name="Lapidus A."/>
            <person name="Cheng J.-F."/>
            <person name="Goodwin L."/>
            <person name="Pitluck S."/>
            <person name="Peters L."/>
            <person name="Ovchinnikova G."/>
            <person name="Zhang X."/>
            <person name="Detter J.C."/>
            <person name="Han C."/>
            <person name="Tapia R."/>
            <person name="Land M."/>
            <person name="Hauser L."/>
            <person name="Kyrpides N."/>
            <person name="Ivanova N."/>
            <person name="Pagani I."/>
            <person name="Vogl K."/>
            <person name="Liu Z."/>
            <person name="Overmann J."/>
            <person name="Frigaard N.-U."/>
            <person name="Bryant D."/>
            <person name="Woyke T."/>
        </authorList>
    </citation>
    <scope>NUCLEOTIDE SEQUENCE [LARGE SCALE GENOMIC DNA]</scope>
    <source>
        <strain evidence="6 7">970</strain>
    </source>
</reference>
<dbReference type="EMBL" id="JH603168">
    <property type="protein sequence ID" value="EIC23351.1"/>
    <property type="molecule type" value="Genomic_DNA"/>
</dbReference>
<dbReference type="HOGENOM" id="CLU_042432_5_0_6"/>
<feature type="binding site" evidence="5">
    <location>
        <position position="124"/>
    </location>
    <ligand>
        <name>S-adenosyl-L-methionine</name>
        <dbReference type="ChEBI" id="CHEBI:59789"/>
    </ligand>
</feature>
<dbReference type="InterPro" id="IPR010233">
    <property type="entry name" value="UbiG_MeTrfase"/>
</dbReference>
<keyword evidence="2 5" id="KW-0808">Transferase</keyword>
<feature type="binding site" evidence="5">
    <location>
        <position position="80"/>
    </location>
    <ligand>
        <name>S-adenosyl-L-methionine</name>
        <dbReference type="ChEBI" id="CHEBI:59789"/>
    </ligand>
</feature>
<dbReference type="EC" id="2.1.1.222" evidence="5"/>
<gene>
    <name evidence="5" type="primary">ubiG</name>
    <name evidence="6" type="ORF">Thi970DRAFT_01011</name>
</gene>
<dbReference type="AlphaFoldDB" id="H8YY25"/>
<evidence type="ECO:0000256" key="2">
    <source>
        <dbReference type="ARBA" id="ARBA00022679"/>
    </source>
</evidence>